<comment type="caution">
    <text evidence="2">The sequence shown here is derived from an EMBL/GenBank/DDBJ whole genome shotgun (WGS) entry which is preliminary data.</text>
</comment>
<gene>
    <name evidence="2" type="ORF">PHMEG_00039446</name>
</gene>
<dbReference type="EMBL" id="NBNE01019429">
    <property type="protein sequence ID" value="OWY91817.1"/>
    <property type="molecule type" value="Genomic_DNA"/>
</dbReference>
<evidence type="ECO:0000259" key="1">
    <source>
        <dbReference type="Pfam" id="PF14226"/>
    </source>
</evidence>
<keyword evidence="3" id="KW-1185">Reference proteome</keyword>
<reference evidence="3" key="1">
    <citation type="submission" date="2017-03" db="EMBL/GenBank/DDBJ databases">
        <title>Phytopthora megakarya and P. palmivora, two closely related causual agents of cacao black pod achieved similar genome size and gene model numbers by different mechanisms.</title>
        <authorList>
            <person name="Ali S."/>
            <person name="Shao J."/>
            <person name="Larry D.J."/>
            <person name="Kronmiller B."/>
            <person name="Shen D."/>
            <person name="Strem M.D."/>
            <person name="Melnick R.L."/>
            <person name="Guiltinan M.J."/>
            <person name="Tyler B.M."/>
            <person name="Meinhardt L.W."/>
            <person name="Bailey B.A."/>
        </authorList>
    </citation>
    <scope>NUCLEOTIDE SEQUENCE [LARGE SCALE GENOMIC DNA]</scope>
    <source>
        <strain evidence="3">zdho120</strain>
    </source>
</reference>
<dbReference type="Proteomes" id="UP000198211">
    <property type="component" value="Unassembled WGS sequence"/>
</dbReference>
<name>A0A225UF20_9STRA</name>
<feature type="domain" description="Non-haem dioxygenase N-terminal" evidence="1">
    <location>
        <begin position="25"/>
        <end position="129"/>
    </location>
</feature>
<protein>
    <recommendedName>
        <fullName evidence="1">Non-haem dioxygenase N-terminal domain-containing protein</fullName>
    </recommendedName>
</protein>
<organism evidence="2 3">
    <name type="scientific">Phytophthora megakarya</name>
    <dbReference type="NCBI Taxonomy" id="4795"/>
    <lineage>
        <taxon>Eukaryota</taxon>
        <taxon>Sar</taxon>
        <taxon>Stramenopiles</taxon>
        <taxon>Oomycota</taxon>
        <taxon>Peronosporomycetes</taxon>
        <taxon>Peronosporales</taxon>
        <taxon>Peronosporaceae</taxon>
        <taxon>Phytophthora</taxon>
    </lineage>
</organism>
<dbReference type="STRING" id="4795.A0A225UF20"/>
<dbReference type="InterPro" id="IPR027443">
    <property type="entry name" value="IPNS-like_sf"/>
</dbReference>
<dbReference type="SUPFAM" id="SSF51197">
    <property type="entry name" value="Clavaminate synthase-like"/>
    <property type="match status" value="1"/>
</dbReference>
<sequence length="164" mass="18868">MSSSALATTWSYVTSMWTRNTKNGELHEIIEDIRTTASEWGFFYIANHGLSEQKVGEFRAGLHSFFLLLKEVKRTIRRSATNSQDYVEGKLMKNKTDWKECFDFAGNGEQGPATDKFERLGEDQNQWLDEETLYGFHSEMRSYYVLENASSFVTTSGVEVSSWN</sequence>
<dbReference type="InterPro" id="IPR026992">
    <property type="entry name" value="DIOX_N"/>
</dbReference>
<accession>A0A225UF20</accession>
<dbReference type="Gene3D" id="2.60.120.330">
    <property type="entry name" value="B-lactam Antibiotic, Isopenicillin N Synthase, Chain"/>
    <property type="match status" value="1"/>
</dbReference>
<dbReference type="AlphaFoldDB" id="A0A225UF20"/>
<dbReference type="OrthoDB" id="288590at2759"/>
<dbReference type="Pfam" id="PF14226">
    <property type="entry name" value="DIOX_N"/>
    <property type="match status" value="1"/>
</dbReference>
<evidence type="ECO:0000313" key="3">
    <source>
        <dbReference type="Proteomes" id="UP000198211"/>
    </source>
</evidence>
<proteinExistence type="predicted"/>
<evidence type="ECO:0000313" key="2">
    <source>
        <dbReference type="EMBL" id="OWY91817.1"/>
    </source>
</evidence>